<reference evidence="2" key="1">
    <citation type="journal article" date="2023" name="Nat. Commun.">
        <title>Diploid and tetraploid genomes of Acorus and the evolution of monocots.</title>
        <authorList>
            <person name="Ma L."/>
            <person name="Liu K.W."/>
            <person name="Li Z."/>
            <person name="Hsiao Y.Y."/>
            <person name="Qi Y."/>
            <person name="Fu T."/>
            <person name="Tang G.D."/>
            <person name="Zhang D."/>
            <person name="Sun W.H."/>
            <person name="Liu D.K."/>
            <person name="Li Y."/>
            <person name="Chen G.Z."/>
            <person name="Liu X.D."/>
            <person name="Liao X.Y."/>
            <person name="Jiang Y.T."/>
            <person name="Yu X."/>
            <person name="Hao Y."/>
            <person name="Huang J."/>
            <person name="Zhao X.W."/>
            <person name="Ke S."/>
            <person name="Chen Y.Y."/>
            <person name="Wu W.L."/>
            <person name="Hsu J.L."/>
            <person name="Lin Y.F."/>
            <person name="Huang M.D."/>
            <person name="Li C.Y."/>
            <person name="Huang L."/>
            <person name="Wang Z.W."/>
            <person name="Zhao X."/>
            <person name="Zhong W.Y."/>
            <person name="Peng D.H."/>
            <person name="Ahmad S."/>
            <person name="Lan S."/>
            <person name="Zhang J.S."/>
            <person name="Tsai W.C."/>
            <person name="Van de Peer Y."/>
            <person name="Liu Z.J."/>
        </authorList>
    </citation>
    <scope>NUCLEOTIDE SEQUENCE</scope>
    <source>
        <strain evidence="2">SCP</strain>
    </source>
</reference>
<name>A0AAV9BTS2_ACOGR</name>
<evidence type="ECO:0000256" key="1">
    <source>
        <dbReference type="SAM" id="SignalP"/>
    </source>
</evidence>
<protein>
    <submittedName>
        <fullName evidence="2">Uncharacterized protein</fullName>
    </submittedName>
</protein>
<comment type="caution">
    <text evidence="2">The sequence shown here is derived from an EMBL/GenBank/DDBJ whole genome shotgun (WGS) entry which is preliminary data.</text>
</comment>
<reference evidence="2" key="2">
    <citation type="submission" date="2023-06" db="EMBL/GenBank/DDBJ databases">
        <authorList>
            <person name="Ma L."/>
            <person name="Liu K.-W."/>
            <person name="Li Z."/>
            <person name="Hsiao Y.-Y."/>
            <person name="Qi Y."/>
            <person name="Fu T."/>
            <person name="Tang G."/>
            <person name="Zhang D."/>
            <person name="Sun W.-H."/>
            <person name="Liu D.-K."/>
            <person name="Li Y."/>
            <person name="Chen G.-Z."/>
            <person name="Liu X.-D."/>
            <person name="Liao X.-Y."/>
            <person name="Jiang Y.-T."/>
            <person name="Yu X."/>
            <person name="Hao Y."/>
            <person name="Huang J."/>
            <person name="Zhao X.-W."/>
            <person name="Ke S."/>
            <person name="Chen Y.-Y."/>
            <person name="Wu W.-L."/>
            <person name="Hsu J.-L."/>
            <person name="Lin Y.-F."/>
            <person name="Huang M.-D."/>
            <person name="Li C.-Y."/>
            <person name="Huang L."/>
            <person name="Wang Z.-W."/>
            <person name="Zhao X."/>
            <person name="Zhong W.-Y."/>
            <person name="Peng D.-H."/>
            <person name="Ahmad S."/>
            <person name="Lan S."/>
            <person name="Zhang J.-S."/>
            <person name="Tsai W.-C."/>
            <person name="Van De Peer Y."/>
            <person name="Liu Z.-J."/>
        </authorList>
    </citation>
    <scope>NUCLEOTIDE SEQUENCE</scope>
    <source>
        <strain evidence="2">SCP</strain>
        <tissue evidence="2">Leaves</tissue>
    </source>
</reference>
<evidence type="ECO:0000313" key="3">
    <source>
        <dbReference type="Proteomes" id="UP001179952"/>
    </source>
</evidence>
<dbReference type="AlphaFoldDB" id="A0AAV9BTS2"/>
<dbReference type="Proteomes" id="UP001179952">
    <property type="component" value="Unassembled WGS sequence"/>
</dbReference>
<keyword evidence="1" id="KW-0732">Signal</keyword>
<sequence length="65" mass="7134">MKMSRGFVVCILLVAFMFASAMAREAICIGDCALYPNSCPQACMKRSMQGQCVWFQGGLNCCCHT</sequence>
<organism evidence="2 3">
    <name type="scientific">Acorus gramineus</name>
    <name type="common">Dwarf sweet flag</name>
    <dbReference type="NCBI Taxonomy" id="55184"/>
    <lineage>
        <taxon>Eukaryota</taxon>
        <taxon>Viridiplantae</taxon>
        <taxon>Streptophyta</taxon>
        <taxon>Embryophyta</taxon>
        <taxon>Tracheophyta</taxon>
        <taxon>Spermatophyta</taxon>
        <taxon>Magnoliopsida</taxon>
        <taxon>Liliopsida</taxon>
        <taxon>Acoraceae</taxon>
        <taxon>Acorus</taxon>
    </lineage>
</organism>
<evidence type="ECO:0000313" key="2">
    <source>
        <dbReference type="EMBL" id="KAK1279289.1"/>
    </source>
</evidence>
<dbReference type="EMBL" id="JAUJYN010000001">
    <property type="protein sequence ID" value="KAK1279289.1"/>
    <property type="molecule type" value="Genomic_DNA"/>
</dbReference>
<feature type="signal peptide" evidence="1">
    <location>
        <begin position="1"/>
        <end position="23"/>
    </location>
</feature>
<accession>A0AAV9BTS2</accession>
<proteinExistence type="predicted"/>
<feature type="chain" id="PRO_5043462831" evidence="1">
    <location>
        <begin position="24"/>
        <end position="65"/>
    </location>
</feature>
<gene>
    <name evidence="2" type="ORF">QJS04_geneDACA020426</name>
</gene>
<keyword evidence="3" id="KW-1185">Reference proteome</keyword>